<feature type="compositionally biased region" description="Low complexity" evidence="1">
    <location>
        <begin position="130"/>
        <end position="140"/>
    </location>
</feature>
<sequence>MPHKGSEALVGPPPKLPETANRAAANRYKTPARQLGPPPDGRWAASTLRQIAAEASREGRGGAEEASSSDGDEDIEQLERLPGSVQQVYATLIPRTASKMLARSHNRRTQSTRSRKSLAEVPSSSGDEPAAGGAFASTARASDDPPPDRSSSSPANAPVPTHHFAGSRSVSKLSAKAKSQYLRRTATGRRIPLDMEDFVAQVNQPLEISSDDDEEGGGNEASYEGDSDDSYDPDQPLKLDVKKQKGKKRPRKWVDTPATGAVKRLKVGAAARGNFLNQVKETGFSPLLAKTPTSAPSRMRSISVIEKSIDRSTVKKRTQRTHEKERGRRVKSLAMVPAEEAGAVADVPDSPALEFHAPNGVMPDDLPAPPPTKAPPMRKKPAQQRMGTKSRFRYIPARLPAPQRLASVRAAQAATKENLGGPATEAQLEKADPANKGQASERRFRFATGPGAKRAPTVLYDLPSSLLAESDVEGRRSPDSPIRSDHSAAQLVHSDVEPCDDAAQVEVMYGTVEELAPQAATSGPAQPIADDVPAAGASHDLVAAQHSAARRRLNGQAIDQEPVIFAPPTSQEQPQHGVALNDDQARVSLPSVVLDSQGGPSIELSLPAPAGKRMLLPSHSFAGRDSDAPISPELRAETSSSASSGIWSRLPSQFDRRFGTVAASEVSTAQHVEVPSTASLLEAAYADADEPSYHTHFPRIGRVGHSLPASFEL</sequence>
<feature type="region of interest" description="Disordered" evidence="1">
    <location>
        <begin position="619"/>
        <end position="646"/>
    </location>
</feature>
<feature type="region of interest" description="Disordered" evidence="1">
    <location>
        <begin position="308"/>
        <end position="394"/>
    </location>
</feature>
<feature type="region of interest" description="Disordered" evidence="1">
    <location>
        <begin position="1"/>
        <end position="83"/>
    </location>
</feature>
<accession>A0A2S5BDX5</accession>
<feature type="region of interest" description="Disordered" evidence="1">
    <location>
        <begin position="96"/>
        <end position="257"/>
    </location>
</feature>
<feature type="compositionally biased region" description="Acidic residues" evidence="1">
    <location>
        <begin position="209"/>
        <end position="232"/>
    </location>
</feature>
<feature type="region of interest" description="Disordered" evidence="1">
    <location>
        <begin position="406"/>
        <end position="455"/>
    </location>
</feature>
<reference evidence="2 3" key="1">
    <citation type="journal article" date="2018" name="Front. Microbiol.">
        <title>Prospects for Fungal Bioremediation of Acidic Radioactive Waste Sites: Characterization and Genome Sequence of Rhodotorula taiwanensis MD1149.</title>
        <authorList>
            <person name="Tkavc R."/>
            <person name="Matrosova V.Y."/>
            <person name="Grichenko O.E."/>
            <person name="Gostincar C."/>
            <person name="Volpe R.P."/>
            <person name="Klimenkova P."/>
            <person name="Gaidamakova E.K."/>
            <person name="Zhou C.E."/>
            <person name="Stewart B.J."/>
            <person name="Lyman M.G."/>
            <person name="Malfatti S.A."/>
            <person name="Rubinfeld B."/>
            <person name="Courtot M."/>
            <person name="Singh J."/>
            <person name="Dalgard C.L."/>
            <person name="Hamilton T."/>
            <person name="Frey K.G."/>
            <person name="Gunde-Cimerman N."/>
            <person name="Dugan L."/>
            <person name="Daly M.J."/>
        </authorList>
    </citation>
    <scope>NUCLEOTIDE SEQUENCE [LARGE SCALE GENOMIC DNA]</scope>
    <source>
        <strain evidence="2 3">MD1149</strain>
    </source>
</reference>
<protein>
    <submittedName>
        <fullName evidence="2">Uncharacterized protein</fullName>
    </submittedName>
</protein>
<comment type="caution">
    <text evidence="2">The sequence shown here is derived from an EMBL/GenBank/DDBJ whole genome shotgun (WGS) entry which is preliminary data.</text>
</comment>
<gene>
    <name evidence="2" type="ORF">BMF94_1945</name>
</gene>
<dbReference type="OrthoDB" id="10375308at2759"/>
<keyword evidence="3" id="KW-1185">Reference proteome</keyword>
<feature type="compositionally biased region" description="Polar residues" evidence="1">
    <location>
        <begin position="637"/>
        <end position="646"/>
    </location>
</feature>
<feature type="compositionally biased region" description="Basic residues" evidence="1">
    <location>
        <begin position="376"/>
        <end position="392"/>
    </location>
</feature>
<organism evidence="2 3">
    <name type="scientific">Rhodotorula taiwanensis</name>
    <dbReference type="NCBI Taxonomy" id="741276"/>
    <lineage>
        <taxon>Eukaryota</taxon>
        <taxon>Fungi</taxon>
        <taxon>Dikarya</taxon>
        <taxon>Basidiomycota</taxon>
        <taxon>Pucciniomycotina</taxon>
        <taxon>Microbotryomycetes</taxon>
        <taxon>Sporidiobolales</taxon>
        <taxon>Sporidiobolaceae</taxon>
        <taxon>Rhodotorula</taxon>
    </lineage>
</organism>
<dbReference type="Proteomes" id="UP000237144">
    <property type="component" value="Unassembled WGS sequence"/>
</dbReference>
<proteinExistence type="predicted"/>
<name>A0A2S5BDX5_9BASI</name>
<feature type="compositionally biased region" description="Basic residues" evidence="1">
    <location>
        <begin position="102"/>
        <end position="116"/>
    </location>
</feature>
<evidence type="ECO:0000313" key="2">
    <source>
        <dbReference type="EMBL" id="POY74969.1"/>
    </source>
</evidence>
<evidence type="ECO:0000313" key="3">
    <source>
        <dbReference type="Proteomes" id="UP000237144"/>
    </source>
</evidence>
<feature type="compositionally biased region" description="Low complexity" evidence="1">
    <location>
        <begin position="149"/>
        <end position="158"/>
    </location>
</feature>
<dbReference type="EMBL" id="PJQD01000020">
    <property type="protein sequence ID" value="POY74969.1"/>
    <property type="molecule type" value="Genomic_DNA"/>
</dbReference>
<dbReference type="AlphaFoldDB" id="A0A2S5BDX5"/>
<evidence type="ECO:0000256" key="1">
    <source>
        <dbReference type="SAM" id="MobiDB-lite"/>
    </source>
</evidence>
<feature type="compositionally biased region" description="Basic and acidic residues" evidence="1">
    <location>
        <begin position="427"/>
        <end position="444"/>
    </location>
</feature>